<comment type="similarity">
    <text evidence="1">Belongs to the type-I restriction system S methylase family.</text>
</comment>
<feature type="region of interest" description="Disordered" evidence="5">
    <location>
        <begin position="509"/>
        <end position="529"/>
    </location>
</feature>
<evidence type="ECO:0000256" key="1">
    <source>
        <dbReference type="ARBA" id="ARBA00010923"/>
    </source>
</evidence>
<dbReference type="GO" id="GO:0004519">
    <property type="term" value="F:endonuclease activity"/>
    <property type="evidence" value="ECO:0007669"/>
    <property type="project" value="UniProtKB-KW"/>
</dbReference>
<evidence type="ECO:0000256" key="2">
    <source>
        <dbReference type="ARBA" id="ARBA00022747"/>
    </source>
</evidence>
<dbReference type="PANTHER" id="PTHR43140">
    <property type="entry name" value="TYPE-1 RESTRICTION ENZYME ECOKI SPECIFICITY PROTEIN"/>
    <property type="match status" value="1"/>
</dbReference>
<evidence type="ECO:0000259" key="6">
    <source>
        <dbReference type="Pfam" id="PF01420"/>
    </source>
</evidence>
<feature type="domain" description="Type I restriction modification DNA specificity" evidence="6">
    <location>
        <begin position="25"/>
        <end position="163"/>
    </location>
</feature>
<evidence type="ECO:0000313" key="7">
    <source>
        <dbReference type="EMBL" id="MFD0725811.1"/>
    </source>
</evidence>
<protein>
    <submittedName>
        <fullName evidence="7">Restriction endonuclease subunit S</fullName>
        <ecNumber evidence="7">3.1.21.-</ecNumber>
    </submittedName>
</protein>
<organism evidence="7 8">
    <name type="scientific">Lysobacter brunescens</name>
    <dbReference type="NCBI Taxonomy" id="262323"/>
    <lineage>
        <taxon>Bacteria</taxon>
        <taxon>Pseudomonadati</taxon>
        <taxon>Pseudomonadota</taxon>
        <taxon>Gammaproteobacteria</taxon>
        <taxon>Lysobacterales</taxon>
        <taxon>Lysobacteraceae</taxon>
        <taxon>Lysobacter</taxon>
    </lineage>
</organism>
<keyword evidence="7" id="KW-0255">Endonuclease</keyword>
<keyword evidence="2" id="KW-0680">Restriction system</keyword>
<keyword evidence="7" id="KW-0540">Nuclease</keyword>
<dbReference type="Pfam" id="PF01420">
    <property type="entry name" value="Methylase_S"/>
    <property type="match status" value="2"/>
</dbReference>
<feature type="compositionally biased region" description="Basic residues" evidence="5">
    <location>
        <begin position="519"/>
        <end position="529"/>
    </location>
</feature>
<sequence>MADLVRGVSYKKEDSSTSQFTNSIPLLRATNVTGSSLTFDSLVYVPSHYVSAEQHLQQGDIVIASSSGSKDVVGKAGQLIAARERYSFGAFCTGIRPVTEIDSRYLGYYFESPEYRDAISDISAGSSINNIKSTDLAAHVVPVAPRAEQTRIVERLEELLSDLDAGVAELKTAQRKLAQYRQSLLKAAVEGALTADWRAAQSTSSRRRPGPSRSHDDQPQQRDPGLRRDDEGKETGAELLQRILRERRARWEQKQLGKFAEQGKTPPKGWQEKYPEPVAPDLTDLPPLPEGWVWASVDQLVEFITSGSRGWAEHYSKRGAIFIRSQNINRDWLDLSDVAHVDPPRNTEGARTRVQKGDLLLTITGANVGKSAVVEVELEEAYVSQHVALIRPVVLEHSNYLHLFLTCKAGGRGQLDKAAYGAGKPGLNLQQVQNVVIPIPSSGEISELLSAVFSMMNAVSTQEDAIDCGLRQAAAQRKNILKAAFSGQLVPQDPSDEPASELLARIRAQREANADAPARKRGRKAKAMA</sequence>
<feature type="coiled-coil region" evidence="4">
    <location>
        <begin position="153"/>
        <end position="190"/>
    </location>
</feature>
<dbReference type="EMBL" id="JBHTIF010000001">
    <property type="protein sequence ID" value="MFD0725811.1"/>
    <property type="molecule type" value="Genomic_DNA"/>
</dbReference>
<evidence type="ECO:0000256" key="5">
    <source>
        <dbReference type="SAM" id="MobiDB-lite"/>
    </source>
</evidence>
<keyword evidence="8" id="KW-1185">Reference proteome</keyword>
<feature type="region of interest" description="Disordered" evidence="5">
    <location>
        <begin position="255"/>
        <end position="274"/>
    </location>
</feature>
<dbReference type="CDD" id="cd17252">
    <property type="entry name" value="RMtype1_S_EcoKI-TRD1-CR1_like"/>
    <property type="match status" value="1"/>
</dbReference>
<dbReference type="RefSeq" id="WP_386823392.1">
    <property type="nucleotide sequence ID" value="NZ_JBHTIF010000001.1"/>
</dbReference>
<keyword evidence="3" id="KW-0238">DNA-binding</keyword>
<name>A0ABW2YDR7_9GAMM</name>
<dbReference type="SUPFAM" id="SSF116734">
    <property type="entry name" value="DNA methylase specificity domain"/>
    <property type="match status" value="2"/>
</dbReference>
<accession>A0ABW2YDR7</accession>
<gene>
    <name evidence="7" type="ORF">ACFQ0E_09395</name>
</gene>
<dbReference type="InterPro" id="IPR051212">
    <property type="entry name" value="Type-I_RE_S_subunit"/>
</dbReference>
<comment type="caution">
    <text evidence="7">The sequence shown here is derived from an EMBL/GenBank/DDBJ whole genome shotgun (WGS) entry which is preliminary data.</text>
</comment>
<dbReference type="EC" id="3.1.21.-" evidence="7"/>
<feature type="compositionally biased region" description="Basic and acidic residues" evidence="5">
    <location>
        <begin position="213"/>
        <end position="234"/>
    </location>
</feature>
<evidence type="ECO:0000313" key="8">
    <source>
        <dbReference type="Proteomes" id="UP001597110"/>
    </source>
</evidence>
<dbReference type="Gene3D" id="3.90.220.20">
    <property type="entry name" value="DNA methylase specificity domains"/>
    <property type="match status" value="2"/>
</dbReference>
<feature type="domain" description="Type I restriction modification DNA specificity" evidence="6">
    <location>
        <begin position="353"/>
        <end position="454"/>
    </location>
</feature>
<keyword evidence="7" id="KW-0378">Hydrolase</keyword>
<feature type="region of interest" description="Disordered" evidence="5">
    <location>
        <begin position="199"/>
        <end position="234"/>
    </location>
</feature>
<dbReference type="InterPro" id="IPR044946">
    <property type="entry name" value="Restrct_endonuc_typeI_TRD_sf"/>
</dbReference>
<dbReference type="GO" id="GO:0016787">
    <property type="term" value="F:hydrolase activity"/>
    <property type="evidence" value="ECO:0007669"/>
    <property type="project" value="UniProtKB-KW"/>
</dbReference>
<reference evidence="8" key="1">
    <citation type="journal article" date="2019" name="Int. J. Syst. Evol. Microbiol.">
        <title>The Global Catalogue of Microorganisms (GCM) 10K type strain sequencing project: providing services to taxonomists for standard genome sequencing and annotation.</title>
        <authorList>
            <consortium name="The Broad Institute Genomics Platform"/>
            <consortium name="The Broad Institute Genome Sequencing Center for Infectious Disease"/>
            <person name="Wu L."/>
            <person name="Ma J."/>
        </authorList>
    </citation>
    <scope>NUCLEOTIDE SEQUENCE [LARGE SCALE GENOMIC DNA]</scope>
    <source>
        <strain evidence="8">CCUG 55585</strain>
    </source>
</reference>
<evidence type="ECO:0000256" key="3">
    <source>
        <dbReference type="ARBA" id="ARBA00023125"/>
    </source>
</evidence>
<dbReference type="Proteomes" id="UP001597110">
    <property type="component" value="Unassembled WGS sequence"/>
</dbReference>
<keyword evidence="4" id="KW-0175">Coiled coil</keyword>
<evidence type="ECO:0000256" key="4">
    <source>
        <dbReference type="SAM" id="Coils"/>
    </source>
</evidence>
<proteinExistence type="inferred from homology"/>
<dbReference type="InterPro" id="IPR000055">
    <property type="entry name" value="Restrct_endonuc_typeI_TRD"/>
</dbReference>
<dbReference type="PANTHER" id="PTHR43140:SF1">
    <property type="entry name" value="TYPE I RESTRICTION ENZYME ECOKI SPECIFICITY SUBUNIT"/>
    <property type="match status" value="1"/>
</dbReference>